<dbReference type="InterPro" id="IPR032675">
    <property type="entry name" value="LRR_dom_sf"/>
</dbReference>
<dbReference type="RefSeq" id="WP_022159622.1">
    <property type="nucleotide sequence ID" value="NZ_BAABYK010000001.1"/>
</dbReference>
<dbReference type="AlphaFoldDB" id="A0A1Y3YKD6"/>
<dbReference type="Proteomes" id="UP001212263">
    <property type="component" value="Unassembled WGS sequence"/>
</dbReference>
<dbReference type="GO" id="GO:0035591">
    <property type="term" value="F:signaling adaptor activity"/>
    <property type="evidence" value="ECO:0007669"/>
    <property type="project" value="TreeGrafter"/>
</dbReference>
<evidence type="ECO:0008006" key="6">
    <source>
        <dbReference type="Google" id="ProtNLM"/>
    </source>
</evidence>
<reference evidence="3" key="2">
    <citation type="submission" date="2023-01" db="EMBL/GenBank/DDBJ databases">
        <title>Human gut microbiome strain richness.</title>
        <authorList>
            <person name="Chen-Liaw A."/>
        </authorList>
    </citation>
    <scope>NUCLEOTIDE SEQUENCE</scope>
    <source>
        <strain evidence="3">RTP21484st1_B7_RTP21484_190118</strain>
    </source>
</reference>
<organism evidence="4 5">
    <name type="scientific">Odoribacter splanchnicus</name>
    <dbReference type="NCBI Taxonomy" id="28118"/>
    <lineage>
        <taxon>Bacteria</taxon>
        <taxon>Pseudomonadati</taxon>
        <taxon>Bacteroidota</taxon>
        <taxon>Bacteroidia</taxon>
        <taxon>Bacteroidales</taxon>
        <taxon>Odoribacteraceae</taxon>
        <taxon>Odoribacter</taxon>
    </lineage>
</organism>
<comment type="caution">
    <text evidence="4">The sequence shown here is derived from an EMBL/GenBank/DDBJ whole genome shotgun (WGS) entry which is preliminary data.</text>
</comment>
<dbReference type="EMBL" id="QRYC01000006">
    <property type="protein sequence ID" value="RGU57243.1"/>
    <property type="molecule type" value="Genomic_DNA"/>
</dbReference>
<dbReference type="InterPro" id="IPR052574">
    <property type="entry name" value="CDIRP"/>
</dbReference>
<evidence type="ECO:0000256" key="1">
    <source>
        <dbReference type="ARBA" id="ARBA00022614"/>
    </source>
</evidence>
<dbReference type="SUPFAM" id="SSF52058">
    <property type="entry name" value="L domain-like"/>
    <property type="match status" value="1"/>
</dbReference>
<dbReference type="Proteomes" id="UP000284243">
    <property type="component" value="Unassembled WGS sequence"/>
</dbReference>
<accession>A0A1Y3YKD6</accession>
<evidence type="ECO:0000313" key="5">
    <source>
        <dbReference type="Proteomes" id="UP000284243"/>
    </source>
</evidence>
<evidence type="ECO:0000313" key="3">
    <source>
        <dbReference type="EMBL" id="MDB9224619.1"/>
    </source>
</evidence>
<dbReference type="PANTHER" id="PTHR47566">
    <property type="match status" value="1"/>
</dbReference>
<keyword evidence="2" id="KW-0677">Repeat</keyword>
<name>A0A1Y3YKD6_9BACT</name>
<proteinExistence type="predicted"/>
<dbReference type="EMBL" id="JAQMRD010000028">
    <property type="protein sequence ID" value="MDB9224619.1"/>
    <property type="molecule type" value="Genomic_DNA"/>
</dbReference>
<evidence type="ECO:0000313" key="4">
    <source>
        <dbReference type="EMBL" id="RGU57243.1"/>
    </source>
</evidence>
<dbReference type="PANTHER" id="PTHR47566:SF1">
    <property type="entry name" value="PROTEIN NUD1"/>
    <property type="match status" value="1"/>
</dbReference>
<reference evidence="4 5" key="1">
    <citation type="submission" date="2018-08" db="EMBL/GenBank/DDBJ databases">
        <title>A genome reference for cultivated species of the human gut microbiota.</title>
        <authorList>
            <person name="Zou Y."/>
            <person name="Xue W."/>
            <person name="Luo G."/>
        </authorList>
    </citation>
    <scope>NUCLEOTIDE SEQUENCE [LARGE SCALE GENOMIC DNA]</scope>
    <source>
        <strain evidence="4 5">AF16-14</strain>
    </source>
</reference>
<gene>
    <name evidence="4" type="ORF">DWW57_06750</name>
    <name evidence="3" type="ORF">PN645_16680</name>
</gene>
<protein>
    <recommendedName>
        <fullName evidence="6">PKD domain-containing protein</fullName>
    </recommendedName>
</protein>
<evidence type="ECO:0000256" key="2">
    <source>
        <dbReference type="ARBA" id="ARBA00022737"/>
    </source>
</evidence>
<dbReference type="CDD" id="cd00146">
    <property type="entry name" value="PKD"/>
    <property type="match status" value="1"/>
</dbReference>
<dbReference type="Gene3D" id="3.80.10.10">
    <property type="entry name" value="Ribonuclease Inhibitor"/>
    <property type="match status" value="1"/>
</dbReference>
<keyword evidence="1" id="KW-0433">Leucine-rich repeat</keyword>
<sequence>MENLPLIFKRYTSENGGKELLGAVELRLELPGETDVRLGITAITFLVDWGDGESDHSAAHHYEQAGYYRVRVVGTAISQLDVSKCHLTELKLDKCPLLENLNCAYNRLITLELVCCPKLKLLNCSGNRLSVLRSRCNRELVYLDCSDNVLQSLELDACPDLLYLFCFSNRLHSLYLGGCDDLVCVDIGGNGFEAEALNQLFSSLPAFTEGREATIRFEQPNGSERKCRMELLHAKGWKVV</sequence>